<comment type="caution">
    <text evidence="1">The sequence shown here is derived from an EMBL/GenBank/DDBJ whole genome shotgun (WGS) entry which is preliminary data.</text>
</comment>
<evidence type="ECO:0000313" key="1">
    <source>
        <dbReference type="EMBL" id="KAK4004987.1"/>
    </source>
</evidence>
<proteinExistence type="predicted"/>
<dbReference type="EMBL" id="JAOYFB010000001">
    <property type="protein sequence ID" value="KAK4004987.1"/>
    <property type="molecule type" value="Genomic_DNA"/>
</dbReference>
<keyword evidence="2" id="KW-1185">Reference proteome</keyword>
<protein>
    <submittedName>
        <fullName evidence="1">Uncharacterized protein</fullName>
    </submittedName>
</protein>
<evidence type="ECO:0000313" key="2">
    <source>
        <dbReference type="Proteomes" id="UP001234178"/>
    </source>
</evidence>
<sequence>MSIDKGLLIPGALDGKKEHLVLSKPHPNAIVLLVPKSRRVSMSLVSPQTSLSLLFSVCSRTLSTKAIGGMKEYRREIFGADGYRRAIYSRDVWNPLPNTHTHTLHIAYVTV</sequence>
<reference evidence="1 2" key="1">
    <citation type="journal article" date="2023" name="Nucleic Acids Res.">
        <title>The hologenome of Daphnia magna reveals possible DNA methylation and microbiome-mediated evolution of the host genome.</title>
        <authorList>
            <person name="Chaturvedi A."/>
            <person name="Li X."/>
            <person name="Dhandapani V."/>
            <person name="Marshall H."/>
            <person name="Kissane S."/>
            <person name="Cuenca-Cambronero M."/>
            <person name="Asole G."/>
            <person name="Calvet F."/>
            <person name="Ruiz-Romero M."/>
            <person name="Marangio P."/>
            <person name="Guigo R."/>
            <person name="Rago D."/>
            <person name="Mirbahai L."/>
            <person name="Eastwood N."/>
            <person name="Colbourne J.K."/>
            <person name="Zhou J."/>
            <person name="Mallon E."/>
            <person name="Orsini L."/>
        </authorList>
    </citation>
    <scope>NUCLEOTIDE SEQUENCE [LARGE SCALE GENOMIC DNA]</scope>
    <source>
        <strain evidence="1">LRV0_1</strain>
    </source>
</reference>
<organism evidence="1 2">
    <name type="scientific">Daphnia magna</name>
    <dbReference type="NCBI Taxonomy" id="35525"/>
    <lineage>
        <taxon>Eukaryota</taxon>
        <taxon>Metazoa</taxon>
        <taxon>Ecdysozoa</taxon>
        <taxon>Arthropoda</taxon>
        <taxon>Crustacea</taxon>
        <taxon>Branchiopoda</taxon>
        <taxon>Diplostraca</taxon>
        <taxon>Cladocera</taxon>
        <taxon>Anomopoda</taxon>
        <taxon>Daphniidae</taxon>
        <taxon>Daphnia</taxon>
    </lineage>
</organism>
<gene>
    <name evidence="1" type="ORF">OUZ56_006712</name>
</gene>
<name>A0ABQ9YWF9_9CRUS</name>
<dbReference type="Proteomes" id="UP001234178">
    <property type="component" value="Unassembled WGS sequence"/>
</dbReference>
<accession>A0ABQ9YWF9</accession>